<dbReference type="InterPro" id="IPR019606">
    <property type="entry name" value="GerMN"/>
</dbReference>
<keyword evidence="4" id="KW-1185">Reference proteome</keyword>
<dbReference type="Pfam" id="PF25976">
    <property type="entry name" value="LpqB_N"/>
    <property type="match status" value="1"/>
</dbReference>
<proteinExistence type="predicted"/>
<dbReference type="InterPro" id="IPR059026">
    <property type="entry name" value="LpqB_N"/>
</dbReference>
<reference evidence="3 4" key="1">
    <citation type="journal article" date="2019" name="Int. J. Syst. Evol. Microbiol.">
        <title>The Global Catalogue of Microorganisms (GCM) 10K type strain sequencing project: providing services to taxonomists for standard genome sequencing and annotation.</title>
        <authorList>
            <consortium name="The Broad Institute Genomics Platform"/>
            <consortium name="The Broad Institute Genome Sequencing Center for Infectious Disease"/>
            <person name="Wu L."/>
            <person name="Ma J."/>
        </authorList>
    </citation>
    <scope>NUCLEOTIDE SEQUENCE [LARGE SCALE GENOMIC DNA]</scope>
    <source>
        <strain evidence="3 4">JCM 15749</strain>
    </source>
</reference>
<evidence type="ECO:0000313" key="4">
    <source>
        <dbReference type="Proteomes" id="UP001501480"/>
    </source>
</evidence>
<dbReference type="Proteomes" id="UP001501480">
    <property type="component" value="Unassembled WGS sequence"/>
</dbReference>
<dbReference type="SMART" id="SM00909">
    <property type="entry name" value="Germane"/>
    <property type="match status" value="1"/>
</dbReference>
<name>A0ABN2VU68_9ACTN</name>
<evidence type="ECO:0000259" key="2">
    <source>
        <dbReference type="SMART" id="SM00909"/>
    </source>
</evidence>
<dbReference type="SUPFAM" id="SSF63829">
    <property type="entry name" value="Calcium-dependent phosphotriesterase"/>
    <property type="match status" value="1"/>
</dbReference>
<organism evidence="3 4">
    <name type="scientific">Aeromicrobium halocynthiae</name>
    <dbReference type="NCBI Taxonomy" id="560557"/>
    <lineage>
        <taxon>Bacteria</taxon>
        <taxon>Bacillati</taxon>
        <taxon>Actinomycetota</taxon>
        <taxon>Actinomycetes</taxon>
        <taxon>Propionibacteriales</taxon>
        <taxon>Nocardioidaceae</taxon>
        <taxon>Aeromicrobium</taxon>
    </lineage>
</organism>
<keyword evidence="1" id="KW-0732">Signal</keyword>
<feature type="signal peptide" evidence="1">
    <location>
        <begin position="1"/>
        <end position="27"/>
    </location>
</feature>
<keyword evidence="3" id="KW-0449">Lipoprotein</keyword>
<accession>A0ABN2VU68</accession>
<dbReference type="EMBL" id="BAAAPY010000001">
    <property type="protein sequence ID" value="GAA2071605.1"/>
    <property type="molecule type" value="Genomic_DNA"/>
</dbReference>
<dbReference type="PROSITE" id="PS51257">
    <property type="entry name" value="PROKAR_LIPOPROTEIN"/>
    <property type="match status" value="1"/>
</dbReference>
<dbReference type="Pfam" id="PF10646">
    <property type="entry name" value="Germane"/>
    <property type="match status" value="1"/>
</dbReference>
<gene>
    <name evidence="3" type="primary">lpqB</name>
    <name evidence="3" type="ORF">GCM10009821_06840</name>
</gene>
<sequence length="561" mass="59249">MTGRMPGRGLCRGLVLAVAAIVLTGCAGLPQDGTVQRVEVEDELAGSTARYQPVPPAPGASPQQVVRGYLDAMLAYPVSRAVASEYLTPAAAEQWRPSGPMEVYADPSVVAVAGSPDVVRLERFVEATLDEQGRRTTREQTVGTELRLDRVDGEWRIADPPPALLVTERFAEDYLRPFTIHFFDEQARALVPELVHLVVGETLPTALVSSLARGPDADSSLRTFVPDVADLRPSVTIGPDGVAEVEFTGGMEEQSPVDQQRASAQLVWTLRQIEGVTAVRFLGATALRMPGGDTVQRVDAWGRYEPDSPTGSPWVLAEDALREVVDLALGPVESDLGGATAAVVRDDLVASVVSEGTDVLIGALGADGESVPAEEVRDLSWGPTGELALLDAPGGQARLRTWRAGEVVDADTSAVGDLRSVRLSPEGARYVGLVDGVLVVGAVLRGDGRRTVALAAPEVIDLDLSALGSPTWTSSTRVAFLARTELGRQVHSVNVDGSDLRGGLRGGAALLPDVDSRILVSRIDDGRAWVLDARGRVWTRAAGGAWTQLDGGPVSFLAPPG</sequence>
<evidence type="ECO:0000256" key="1">
    <source>
        <dbReference type="SAM" id="SignalP"/>
    </source>
</evidence>
<feature type="domain" description="GerMN" evidence="2">
    <location>
        <begin position="204"/>
        <end position="290"/>
    </location>
</feature>
<evidence type="ECO:0000313" key="3">
    <source>
        <dbReference type="EMBL" id="GAA2071605.1"/>
    </source>
</evidence>
<comment type="caution">
    <text evidence="3">The sequence shown here is derived from an EMBL/GenBank/DDBJ whole genome shotgun (WGS) entry which is preliminary data.</text>
</comment>
<protein>
    <submittedName>
        <fullName evidence="3">MtrAB system accessory lipoprotein LpqB</fullName>
    </submittedName>
</protein>
<feature type="chain" id="PRO_5046497238" evidence="1">
    <location>
        <begin position="28"/>
        <end position="561"/>
    </location>
</feature>
<dbReference type="RefSeq" id="WP_344324313.1">
    <property type="nucleotide sequence ID" value="NZ_BAAAPY010000001.1"/>
</dbReference>